<dbReference type="InterPro" id="IPR001932">
    <property type="entry name" value="PPM-type_phosphatase-like_dom"/>
</dbReference>
<proteinExistence type="predicted"/>
<dbReference type="OrthoDB" id="3190646at2"/>
<accession>A0A5C4WLX3</accession>
<organism evidence="2 3">
    <name type="scientific">Nonomuraea phyllanthi</name>
    <dbReference type="NCBI Taxonomy" id="2219224"/>
    <lineage>
        <taxon>Bacteria</taxon>
        <taxon>Bacillati</taxon>
        <taxon>Actinomycetota</taxon>
        <taxon>Actinomycetes</taxon>
        <taxon>Streptosporangiales</taxon>
        <taxon>Streptosporangiaceae</taxon>
        <taxon>Nonomuraea</taxon>
    </lineage>
</organism>
<dbReference type="EMBL" id="VDLX02000005">
    <property type="protein sequence ID" value="KAB8194559.1"/>
    <property type="molecule type" value="Genomic_DNA"/>
</dbReference>
<evidence type="ECO:0000259" key="1">
    <source>
        <dbReference type="Pfam" id="PF13672"/>
    </source>
</evidence>
<protein>
    <submittedName>
        <fullName evidence="2">Protein phosphatase 2C domain-containing protein</fullName>
    </submittedName>
</protein>
<name>A0A5C4WLX3_9ACTN</name>
<dbReference type="AlphaFoldDB" id="A0A5C4WLX3"/>
<feature type="domain" description="PPM-type phosphatase" evidence="1">
    <location>
        <begin position="42"/>
        <end position="235"/>
    </location>
</feature>
<dbReference type="Pfam" id="PF13672">
    <property type="entry name" value="PP2C_2"/>
    <property type="match status" value="1"/>
</dbReference>
<dbReference type="InterPro" id="IPR036457">
    <property type="entry name" value="PPM-type-like_dom_sf"/>
</dbReference>
<gene>
    <name evidence="2" type="ORF">FH608_015255</name>
</gene>
<reference evidence="2 3" key="1">
    <citation type="submission" date="2019-10" db="EMBL/GenBank/DDBJ databases">
        <title>Nonomuraea sp. nov., isolated from Phyllanthus amarus.</title>
        <authorList>
            <person name="Klykleung N."/>
            <person name="Tanasupawat S."/>
        </authorList>
    </citation>
    <scope>NUCLEOTIDE SEQUENCE [LARGE SCALE GENOMIC DNA]</scope>
    <source>
        <strain evidence="2 3">PA1-10</strain>
    </source>
</reference>
<evidence type="ECO:0000313" key="3">
    <source>
        <dbReference type="Proteomes" id="UP000312512"/>
    </source>
</evidence>
<dbReference type="SUPFAM" id="SSF81606">
    <property type="entry name" value="PP2C-like"/>
    <property type="match status" value="1"/>
</dbReference>
<sequence>MPSGGRAGPAPSDGRAGPGLFAEVACASRAGSERPNEDLVIAGPSWIVVLDGATAAPGVDGGCAHGVAWLVGRLGGALAAALAAGDGRPLAAILESAVETTMAAHSGTCDLGDPDSPSATVAMVRAGPGGVDYLVLGDSPVVFSLLGGGVRVVSDDRLERLPGGRPYTRELVRRMRNAPGGFWVAAARPEAARQAVCGTVAGARGVGVLTDGVTRLVEWYGWSWDELVAALDGRGPEAVIQAVRELETARGPLSGKRHDDATAAWARTGRPAASDVDPGGHHRAAALGADP</sequence>
<dbReference type="Proteomes" id="UP000312512">
    <property type="component" value="Unassembled WGS sequence"/>
</dbReference>
<keyword evidence="3" id="KW-1185">Reference proteome</keyword>
<dbReference type="Gene3D" id="3.60.40.10">
    <property type="entry name" value="PPM-type phosphatase domain"/>
    <property type="match status" value="1"/>
</dbReference>
<comment type="caution">
    <text evidence="2">The sequence shown here is derived from an EMBL/GenBank/DDBJ whole genome shotgun (WGS) entry which is preliminary data.</text>
</comment>
<evidence type="ECO:0000313" key="2">
    <source>
        <dbReference type="EMBL" id="KAB8194559.1"/>
    </source>
</evidence>